<dbReference type="EMBL" id="CCAG010010140">
    <property type="status" value="NOT_ANNOTATED_CDS"/>
    <property type="molecule type" value="Genomic_DNA"/>
</dbReference>
<protein>
    <submittedName>
        <fullName evidence="1">Uncharacterized protein</fullName>
    </submittedName>
</protein>
<dbReference type="Proteomes" id="UP000092444">
    <property type="component" value="Unassembled WGS sequence"/>
</dbReference>
<keyword evidence="2" id="KW-1185">Reference proteome</keyword>
<dbReference type="VEuPathDB" id="VectorBase:GMOY001232"/>
<dbReference type="EnsemblMetazoa" id="GMOY001232-RA">
    <property type="protein sequence ID" value="GMOY001232-PA"/>
    <property type="gene ID" value="GMOY001232"/>
</dbReference>
<organism evidence="1 2">
    <name type="scientific">Glossina morsitans morsitans</name>
    <name type="common">Savannah tsetse fly</name>
    <dbReference type="NCBI Taxonomy" id="37546"/>
    <lineage>
        <taxon>Eukaryota</taxon>
        <taxon>Metazoa</taxon>
        <taxon>Ecdysozoa</taxon>
        <taxon>Arthropoda</taxon>
        <taxon>Hexapoda</taxon>
        <taxon>Insecta</taxon>
        <taxon>Pterygota</taxon>
        <taxon>Neoptera</taxon>
        <taxon>Endopterygota</taxon>
        <taxon>Diptera</taxon>
        <taxon>Brachycera</taxon>
        <taxon>Muscomorpha</taxon>
        <taxon>Hippoboscoidea</taxon>
        <taxon>Glossinidae</taxon>
        <taxon>Glossina</taxon>
    </lineage>
</organism>
<dbReference type="AlphaFoldDB" id="A0A1B0FCF2"/>
<reference evidence="1" key="1">
    <citation type="submission" date="2020-05" db="UniProtKB">
        <authorList>
            <consortium name="EnsemblMetazoa"/>
        </authorList>
    </citation>
    <scope>IDENTIFICATION</scope>
    <source>
        <strain evidence="1">Yale</strain>
    </source>
</reference>
<evidence type="ECO:0000313" key="2">
    <source>
        <dbReference type="Proteomes" id="UP000092444"/>
    </source>
</evidence>
<evidence type="ECO:0000313" key="1">
    <source>
        <dbReference type="EnsemblMetazoa" id="GMOY001232-PA"/>
    </source>
</evidence>
<name>A0A1B0FCF2_GLOMM</name>
<dbReference type="PhylomeDB" id="A0A1B0FCF2"/>
<sequence>MSNQTRRSSRKAAFQKFRSGNLCIVDEPRGRPRKAHIDNEELRTTVESDPHTISRTLGSKPGTSHTPVLKHLRAINKVKELD</sequence>
<accession>A0A1B0FCF2</accession>
<dbReference type="STRING" id="37546.A0A1B0FCF2"/>
<proteinExistence type="predicted"/>